<keyword evidence="6 11" id="KW-0798">TonB box</keyword>
<evidence type="ECO:0000256" key="6">
    <source>
        <dbReference type="ARBA" id="ARBA00023077"/>
    </source>
</evidence>
<dbReference type="PANTHER" id="PTHR30069">
    <property type="entry name" value="TONB-DEPENDENT OUTER MEMBRANE RECEPTOR"/>
    <property type="match status" value="1"/>
</dbReference>
<feature type="chain" id="PRO_5030647757" evidence="12">
    <location>
        <begin position="42"/>
        <end position="866"/>
    </location>
</feature>
<evidence type="ECO:0000256" key="11">
    <source>
        <dbReference type="RuleBase" id="RU003357"/>
    </source>
</evidence>
<dbReference type="RefSeq" id="WP_170203878.1">
    <property type="nucleotide sequence ID" value="NZ_CP051685.1"/>
</dbReference>
<evidence type="ECO:0000259" key="14">
    <source>
        <dbReference type="Pfam" id="PF07715"/>
    </source>
</evidence>
<evidence type="ECO:0000259" key="13">
    <source>
        <dbReference type="Pfam" id="PF00593"/>
    </source>
</evidence>
<feature type="signal peptide" evidence="12">
    <location>
        <begin position="1"/>
        <end position="41"/>
    </location>
</feature>
<evidence type="ECO:0000313" key="16">
    <source>
        <dbReference type="Proteomes" id="UP000502415"/>
    </source>
</evidence>
<reference evidence="15 16" key="1">
    <citation type="submission" date="2020-04" db="EMBL/GenBank/DDBJ databases">
        <title>Genome sequencing of novel species.</title>
        <authorList>
            <person name="Heo J."/>
            <person name="Kim S.-J."/>
            <person name="Kim J.-S."/>
            <person name="Hong S.-B."/>
            <person name="Kwon S.-W."/>
        </authorList>
    </citation>
    <scope>NUCLEOTIDE SEQUENCE [LARGE SCALE GENOMIC DNA]</scope>
    <source>
        <strain evidence="15 16">GN2-R2</strain>
    </source>
</reference>
<gene>
    <name evidence="15" type="ORF">HH212_18715</name>
</gene>
<dbReference type="GO" id="GO:0009279">
    <property type="term" value="C:cell outer membrane"/>
    <property type="evidence" value="ECO:0007669"/>
    <property type="project" value="UniProtKB-SubCell"/>
</dbReference>
<sequence>MKQRAQGRHPRQTAARRRLAPGLAAAAVAAAWPGAPALARAAADAPLAPAVTPAPVAAPAPALQTVVVIGTTPLPGLGLARERIAANVQTLDGAAVTGPDGANLPDALNRRLGSVFVNEIQGNPFQPDVSFRGFTASPLLGTPQGLSVYLDGVRINQPFGDVVSWDLIPRAAIASVDLMPGSNPLFGLNTLGGALSIRTRDGLHDPGTSVQALAGSHGRQEVTFEHGGHGGQDSRGWHWYLAGNGFRERGWRDASPTRLGQLFAKAGWRDGRSDVALSAALAPTRLTGNGLQEGRLLARDYASVYTTPDQTRNHAVLFNLAASHTVGDALQFSGNAYFRRIRTATLNGDLNDDALDQSVYQPSAAERTALAAAGYSGFPASGATAANTPFPYWRCIANVLRADEPAEKCNGLLNRSDSRQRNAGASAQATLSGRLAGQRNGFTLGAAFDTSRVRFRQSSQFGYLNPDRSVTPVDFFADGSEIDDDGTPVDARVDLEGRTRTASAYATDTLSVGETLHLTLSGRYDRSTVRNRDRIAPGGGPGSLDGDHRFGRFNPAVGAAWDAARGLNLYAGYNQGSRTPTAIELGCADPDNPCKLPNAMAGDPPLRQVVTRTWEAGARGTLAGNPATTLRWNAGLFRATNADDILFVADDAAGFGYFRNVAKTRRQGVELGLDGRAGDIGFSANATWLDATFRSAELLNGAANSSAGDDGNIAVRPGDRLPLIPRRVFKARADWRIMPALALEAGLVALSGANARGNENGGHRPDGTYFVGSGRSAGYAVFDLGATWEAAPRLRLFVQVDNLFDRRYATAAQLNATGLTAQGNFIARPFSAQGDNASVVNATFYAPGAPRTVWAGLRYAFGTRSR</sequence>
<dbReference type="InterPro" id="IPR037066">
    <property type="entry name" value="Plug_dom_sf"/>
</dbReference>
<dbReference type="KEGG" id="mfy:HH212_18715"/>
<dbReference type="EMBL" id="CP051685">
    <property type="protein sequence ID" value="QJE01809.1"/>
    <property type="molecule type" value="Genomic_DNA"/>
</dbReference>
<evidence type="ECO:0000256" key="1">
    <source>
        <dbReference type="ARBA" id="ARBA00004571"/>
    </source>
</evidence>
<evidence type="ECO:0000256" key="9">
    <source>
        <dbReference type="ARBA" id="ARBA00023237"/>
    </source>
</evidence>
<dbReference type="Proteomes" id="UP000502415">
    <property type="component" value="Chromosome"/>
</dbReference>
<dbReference type="AlphaFoldDB" id="A0A7Z2ZTX0"/>
<dbReference type="GO" id="GO:0044718">
    <property type="term" value="P:siderophore transmembrane transport"/>
    <property type="evidence" value="ECO:0007669"/>
    <property type="project" value="TreeGrafter"/>
</dbReference>
<keyword evidence="4 10" id="KW-1134">Transmembrane beta strand</keyword>
<keyword evidence="8 15" id="KW-0675">Receptor</keyword>
<keyword evidence="12" id="KW-0732">Signal</keyword>
<dbReference type="InterPro" id="IPR039426">
    <property type="entry name" value="TonB-dep_rcpt-like"/>
</dbReference>
<keyword evidence="5 10" id="KW-0812">Transmembrane</keyword>
<evidence type="ECO:0000313" key="15">
    <source>
        <dbReference type="EMBL" id="QJE01809.1"/>
    </source>
</evidence>
<dbReference type="Pfam" id="PF07715">
    <property type="entry name" value="Plug"/>
    <property type="match status" value="1"/>
</dbReference>
<feature type="domain" description="TonB-dependent receptor-like beta-barrel" evidence="13">
    <location>
        <begin position="301"/>
        <end position="803"/>
    </location>
</feature>
<evidence type="ECO:0000256" key="3">
    <source>
        <dbReference type="ARBA" id="ARBA00022448"/>
    </source>
</evidence>
<dbReference type="Gene3D" id="2.40.170.20">
    <property type="entry name" value="TonB-dependent receptor, beta-barrel domain"/>
    <property type="match status" value="1"/>
</dbReference>
<dbReference type="PANTHER" id="PTHR30069:SF39">
    <property type="entry name" value="BLL6183 PROTEIN"/>
    <property type="match status" value="1"/>
</dbReference>
<accession>A0A7Z2ZTX0</accession>
<organism evidence="15 16">
    <name type="scientific">Massilia forsythiae</name>
    <dbReference type="NCBI Taxonomy" id="2728020"/>
    <lineage>
        <taxon>Bacteria</taxon>
        <taxon>Pseudomonadati</taxon>
        <taxon>Pseudomonadota</taxon>
        <taxon>Betaproteobacteria</taxon>
        <taxon>Burkholderiales</taxon>
        <taxon>Oxalobacteraceae</taxon>
        <taxon>Telluria group</taxon>
        <taxon>Massilia</taxon>
    </lineage>
</organism>
<protein>
    <submittedName>
        <fullName evidence="15">TonB-dependent receptor</fullName>
    </submittedName>
</protein>
<name>A0A7Z2ZTX0_9BURK</name>
<keyword evidence="3 10" id="KW-0813">Transport</keyword>
<keyword evidence="9 10" id="KW-0998">Cell outer membrane</keyword>
<dbReference type="InterPro" id="IPR006311">
    <property type="entry name" value="TAT_signal"/>
</dbReference>
<evidence type="ECO:0000256" key="7">
    <source>
        <dbReference type="ARBA" id="ARBA00023136"/>
    </source>
</evidence>
<dbReference type="SUPFAM" id="SSF56935">
    <property type="entry name" value="Porins"/>
    <property type="match status" value="1"/>
</dbReference>
<dbReference type="Gene3D" id="2.170.130.10">
    <property type="entry name" value="TonB-dependent receptor, plug domain"/>
    <property type="match status" value="1"/>
</dbReference>
<evidence type="ECO:0000256" key="5">
    <source>
        <dbReference type="ARBA" id="ARBA00022692"/>
    </source>
</evidence>
<evidence type="ECO:0000256" key="12">
    <source>
        <dbReference type="SAM" id="SignalP"/>
    </source>
</evidence>
<feature type="domain" description="TonB-dependent receptor plug" evidence="14">
    <location>
        <begin position="83"/>
        <end position="194"/>
    </location>
</feature>
<dbReference type="GO" id="GO:0015344">
    <property type="term" value="F:siderophore uptake transmembrane transporter activity"/>
    <property type="evidence" value="ECO:0007669"/>
    <property type="project" value="TreeGrafter"/>
</dbReference>
<evidence type="ECO:0000256" key="10">
    <source>
        <dbReference type="PROSITE-ProRule" id="PRU01360"/>
    </source>
</evidence>
<dbReference type="PROSITE" id="PS51318">
    <property type="entry name" value="TAT"/>
    <property type="match status" value="1"/>
</dbReference>
<dbReference type="Pfam" id="PF00593">
    <property type="entry name" value="TonB_dep_Rec_b-barrel"/>
    <property type="match status" value="1"/>
</dbReference>
<dbReference type="InterPro" id="IPR036942">
    <property type="entry name" value="Beta-barrel_TonB_sf"/>
</dbReference>
<keyword evidence="7 10" id="KW-0472">Membrane</keyword>
<dbReference type="InterPro" id="IPR012910">
    <property type="entry name" value="Plug_dom"/>
</dbReference>
<dbReference type="PROSITE" id="PS52016">
    <property type="entry name" value="TONB_DEPENDENT_REC_3"/>
    <property type="match status" value="1"/>
</dbReference>
<evidence type="ECO:0000256" key="4">
    <source>
        <dbReference type="ARBA" id="ARBA00022452"/>
    </source>
</evidence>
<evidence type="ECO:0000256" key="2">
    <source>
        <dbReference type="ARBA" id="ARBA00009810"/>
    </source>
</evidence>
<evidence type="ECO:0000256" key="8">
    <source>
        <dbReference type="ARBA" id="ARBA00023170"/>
    </source>
</evidence>
<comment type="similarity">
    <text evidence="2 10 11">Belongs to the TonB-dependent receptor family.</text>
</comment>
<dbReference type="InterPro" id="IPR000531">
    <property type="entry name" value="Beta-barrel_TonB"/>
</dbReference>
<comment type="subcellular location">
    <subcellularLocation>
        <location evidence="1 10">Cell outer membrane</location>
        <topology evidence="1 10">Multi-pass membrane protein</topology>
    </subcellularLocation>
</comment>
<keyword evidence="16" id="KW-1185">Reference proteome</keyword>
<proteinExistence type="inferred from homology"/>